<accession>W7TK17</accession>
<comment type="caution">
    <text evidence="2">The sequence shown here is derived from an EMBL/GenBank/DDBJ whole genome shotgun (WGS) entry which is preliminary data.</text>
</comment>
<feature type="compositionally biased region" description="Low complexity" evidence="1">
    <location>
        <begin position="55"/>
        <end position="81"/>
    </location>
</feature>
<dbReference type="EMBL" id="AZIL01002838">
    <property type="protein sequence ID" value="EWM20736.1"/>
    <property type="molecule type" value="Genomic_DNA"/>
</dbReference>
<protein>
    <submittedName>
        <fullName evidence="2">Uncharacterized protein</fullName>
    </submittedName>
</protein>
<feature type="compositionally biased region" description="Low complexity" evidence="1">
    <location>
        <begin position="261"/>
        <end position="277"/>
    </location>
</feature>
<name>W7TK17_9STRA</name>
<feature type="compositionally biased region" description="Polar residues" evidence="1">
    <location>
        <begin position="9"/>
        <end position="18"/>
    </location>
</feature>
<evidence type="ECO:0000256" key="1">
    <source>
        <dbReference type="SAM" id="MobiDB-lite"/>
    </source>
</evidence>
<gene>
    <name evidence="2" type="ORF">Naga_100261g1</name>
</gene>
<evidence type="ECO:0000313" key="2">
    <source>
        <dbReference type="EMBL" id="EWM20736.1"/>
    </source>
</evidence>
<reference evidence="2 3" key="1">
    <citation type="journal article" date="2014" name="Mol. Plant">
        <title>Chromosome Scale Genome Assembly and Transcriptome Profiling of Nannochloropsis gaditana in Nitrogen Depletion.</title>
        <authorList>
            <person name="Corteggiani Carpinelli E."/>
            <person name="Telatin A."/>
            <person name="Vitulo N."/>
            <person name="Forcato C."/>
            <person name="D'Angelo M."/>
            <person name="Schiavon R."/>
            <person name="Vezzi A."/>
            <person name="Giacometti G.M."/>
            <person name="Morosinotto T."/>
            <person name="Valle G."/>
        </authorList>
    </citation>
    <scope>NUCLEOTIDE SEQUENCE [LARGE SCALE GENOMIC DNA]</scope>
    <source>
        <strain evidence="2 3">B-31</strain>
    </source>
</reference>
<feature type="compositionally biased region" description="Basic and acidic residues" evidence="1">
    <location>
        <begin position="235"/>
        <end position="244"/>
    </location>
</feature>
<proteinExistence type="predicted"/>
<dbReference type="Proteomes" id="UP000019335">
    <property type="component" value="Unassembled WGS sequence"/>
</dbReference>
<sequence>MKKIHESQNTKSKWTNPATMACRRIEAMSSDEEEGGANTEGKGSQGAVMMEQDDASISSSCTGSCNSSSSSDTGAGEGAEAYESDRVNDLADSDVHEEEALALVTGALDSLASPTPSGRESRKPGGAHPPTHPSYDAYAACVETLRGVAHSLVGRPAGLEVLKKLRSTRDAFAATYLLPADAWSEWARDEATLPGGGGIKGARILLEEKALVDMPGSVTLRLVHLALVEDDDGQKEEGAEDGRNGGEGCSNRGKATEEAVRSGSSSAGGVPGVGSRVGRIRGR</sequence>
<feature type="region of interest" description="Disordered" evidence="1">
    <location>
        <begin position="232"/>
        <end position="283"/>
    </location>
</feature>
<dbReference type="AlphaFoldDB" id="W7TK17"/>
<keyword evidence="3" id="KW-1185">Reference proteome</keyword>
<feature type="region of interest" description="Disordered" evidence="1">
    <location>
        <begin position="1"/>
        <end position="93"/>
    </location>
</feature>
<evidence type="ECO:0000313" key="3">
    <source>
        <dbReference type="Proteomes" id="UP000019335"/>
    </source>
</evidence>
<organism evidence="2 3">
    <name type="scientific">Nannochloropsis gaditana</name>
    <dbReference type="NCBI Taxonomy" id="72520"/>
    <lineage>
        <taxon>Eukaryota</taxon>
        <taxon>Sar</taxon>
        <taxon>Stramenopiles</taxon>
        <taxon>Ochrophyta</taxon>
        <taxon>Eustigmatophyceae</taxon>
        <taxon>Eustigmatales</taxon>
        <taxon>Monodopsidaceae</taxon>
        <taxon>Nannochloropsis</taxon>
    </lineage>
</organism>
<feature type="region of interest" description="Disordered" evidence="1">
    <location>
        <begin position="106"/>
        <end position="132"/>
    </location>
</feature>